<comment type="caution">
    <text evidence="2">The sequence shown here is derived from an EMBL/GenBank/DDBJ whole genome shotgun (WGS) entry which is preliminary data.</text>
</comment>
<evidence type="ECO:0000313" key="3">
    <source>
        <dbReference type="Proteomes" id="UP001187734"/>
    </source>
</evidence>
<protein>
    <submittedName>
        <fullName evidence="2">Uncharacterized protein</fullName>
    </submittedName>
</protein>
<feature type="region of interest" description="Disordered" evidence="1">
    <location>
        <begin position="122"/>
        <end position="155"/>
    </location>
</feature>
<dbReference type="AlphaFoldDB" id="A0AAE8ME59"/>
<keyword evidence="3" id="KW-1185">Reference proteome</keyword>
<accession>A0AAE8ME59</accession>
<evidence type="ECO:0000256" key="1">
    <source>
        <dbReference type="SAM" id="MobiDB-lite"/>
    </source>
</evidence>
<dbReference type="Proteomes" id="UP001187734">
    <property type="component" value="Unassembled WGS sequence"/>
</dbReference>
<sequence length="465" mass="53161">MNSKKAPDHSKVNPFNTGERRQHMQAVFRHLGLSFKEDWRPGVEDTVCKLLDSEGYRNSSISWFEWEVDKTIWSGLLKRKKIQDPAFQWPWDQGPDFDDLRAGFSLVYREWRTSRGLPVEELDPTKALQHKVPSKGEVSESGKSNPSSAAAEADQAEREIPAALMARRRAAEEIFAGEKAKIEVFKAGQTGMQRDGDGDTVISIDAPLPVRDEFGAHEELPSPCPVLPDAAARQQIWKSLGLETAGVPFPGCFELTLPPWMDFHDLVYGKDGALFAEIKRDNLIDKDLIIGWNMLNDRPVSLMVGPDPEAVYDVQDRQLWIRVRALWWRVIQWLLEVYEGRPLRLKGYLFIMQSLEVELGPISSLSDPKQLEVCWELVPRDNGKAARKAKAKRQTFDRQMPEIHAILMEPRQIMTALLEEWIDRAGLEFAEQRLDAVRYAWAIEEPGVAWRWCLEKHDKLNSPSP</sequence>
<name>A0AAE8ME59_9HYPO</name>
<reference evidence="2" key="1">
    <citation type="submission" date="2018-03" db="EMBL/GenBank/DDBJ databases">
        <authorList>
            <person name="Guldener U."/>
        </authorList>
    </citation>
    <scope>NUCLEOTIDE SEQUENCE</scope>
</reference>
<proteinExistence type="predicted"/>
<dbReference type="EMBL" id="ONZP01000305">
    <property type="protein sequence ID" value="SPJ80233.1"/>
    <property type="molecule type" value="Genomic_DNA"/>
</dbReference>
<gene>
    <name evidence="2" type="ORF">FTOL_08625</name>
</gene>
<evidence type="ECO:0000313" key="2">
    <source>
        <dbReference type="EMBL" id="SPJ80233.1"/>
    </source>
</evidence>
<organism evidence="2 3">
    <name type="scientific">Fusarium torulosum</name>
    <dbReference type="NCBI Taxonomy" id="33205"/>
    <lineage>
        <taxon>Eukaryota</taxon>
        <taxon>Fungi</taxon>
        <taxon>Dikarya</taxon>
        <taxon>Ascomycota</taxon>
        <taxon>Pezizomycotina</taxon>
        <taxon>Sordariomycetes</taxon>
        <taxon>Hypocreomycetidae</taxon>
        <taxon>Hypocreales</taxon>
        <taxon>Nectriaceae</taxon>
        <taxon>Fusarium</taxon>
    </lineage>
</organism>